<keyword evidence="8" id="KW-1185">Reference proteome</keyword>
<feature type="transmembrane region" description="Helical" evidence="5">
    <location>
        <begin position="249"/>
        <end position="268"/>
    </location>
</feature>
<sequence length="305" mass="35376">MCIFAYSKEFLKKLVFTNPYTKVYGLGRSLIAFSTILVFLFNDFALLFDREALSVLKESEYFFSQFNFFALLGYKNLLLSKILSLTILITVIIGVVPQLTGLLHFWLTFSFYHSAIALDGGDQIAVTITFLILPLTLFDNRLNHWYSKKKHLGLFNFIGNLSFLIISLQVCFIYLNTAIVKLTTIDEWKEGTALYYFLNSNYYGVNDFFKVIIDPILNSKAVFFLTWFVIISHLSLAFIFLLSRERKKTFIWLGILLHLLIALLMGLYSFSIAMFGVLVLYMLPFDSLENILILKKKSYEKKHFI</sequence>
<dbReference type="RefSeq" id="WP_219041352.1">
    <property type="nucleotide sequence ID" value="NZ_JAHWDF010000033.1"/>
</dbReference>
<dbReference type="NCBIfam" id="TIGR04033">
    <property type="entry name" value="export_SdpB"/>
    <property type="match status" value="1"/>
</dbReference>
<dbReference type="InterPro" id="IPR023894">
    <property type="entry name" value="Sporulation_SdpB"/>
</dbReference>
<dbReference type="EMBL" id="JAHWDF010000033">
    <property type="protein sequence ID" value="MBW2963071.1"/>
    <property type="molecule type" value="Genomic_DNA"/>
</dbReference>
<organism evidence="7 8">
    <name type="scientific">Mesonia aestuariivivens</name>
    <dbReference type="NCBI Taxonomy" id="2796128"/>
    <lineage>
        <taxon>Bacteria</taxon>
        <taxon>Pseudomonadati</taxon>
        <taxon>Bacteroidota</taxon>
        <taxon>Flavobacteriia</taxon>
        <taxon>Flavobacteriales</taxon>
        <taxon>Flavobacteriaceae</taxon>
        <taxon>Mesonia</taxon>
    </lineage>
</organism>
<accession>A0ABS6W6F8</accession>
<keyword evidence="2 5" id="KW-0812">Transmembrane</keyword>
<evidence type="ECO:0000256" key="5">
    <source>
        <dbReference type="SAM" id="Phobius"/>
    </source>
</evidence>
<evidence type="ECO:0000313" key="7">
    <source>
        <dbReference type="EMBL" id="MBW2963071.1"/>
    </source>
</evidence>
<dbReference type="PANTHER" id="PTHR39535:SF2">
    <property type="entry name" value="HTTM DOMAIN-CONTAINING PROTEIN"/>
    <property type="match status" value="1"/>
</dbReference>
<dbReference type="InterPro" id="IPR052964">
    <property type="entry name" value="Sporulation_signal_mat"/>
</dbReference>
<feature type="transmembrane region" description="Helical" evidence="5">
    <location>
        <begin position="61"/>
        <end position="78"/>
    </location>
</feature>
<name>A0ABS6W6F8_9FLAO</name>
<gene>
    <name evidence="7" type="ORF">KW502_14900</name>
</gene>
<feature type="transmembrane region" description="Helical" evidence="5">
    <location>
        <begin position="124"/>
        <end position="142"/>
    </location>
</feature>
<evidence type="ECO:0000256" key="2">
    <source>
        <dbReference type="ARBA" id="ARBA00022692"/>
    </source>
</evidence>
<evidence type="ECO:0000256" key="3">
    <source>
        <dbReference type="ARBA" id="ARBA00022989"/>
    </source>
</evidence>
<keyword evidence="3 5" id="KW-1133">Transmembrane helix</keyword>
<evidence type="ECO:0000313" key="8">
    <source>
        <dbReference type="Proteomes" id="UP000719267"/>
    </source>
</evidence>
<feature type="transmembrane region" description="Helical" evidence="5">
    <location>
        <begin position="274"/>
        <end position="294"/>
    </location>
</feature>
<feature type="transmembrane region" description="Helical" evidence="5">
    <location>
        <begin position="221"/>
        <end position="242"/>
    </location>
</feature>
<feature type="transmembrane region" description="Helical" evidence="5">
    <location>
        <begin position="154"/>
        <end position="175"/>
    </location>
</feature>
<feature type="transmembrane region" description="Helical" evidence="5">
    <location>
        <begin position="85"/>
        <end position="112"/>
    </location>
</feature>
<dbReference type="SMART" id="SM00752">
    <property type="entry name" value="HTTM"/>
    <property type="match status" value="1"/>
</dbReference>
<proteinExistence type="predicted"/>
<evidence type="ECO:0000259" key="6">
    <source>
        <dbReference type="SMART" id="SM00752"/>
    </source>
</evidence>
<dbReference type="Proteomes" id="UP000719267">
    <property type="component" value="Unassembled WGS sequence"/>
</dbReference>
<evidence type="ECO:0000256" key="1">
    <source>
        <dbReference type="ARBA" id="ARBA00004127"/>
    </source>
</evidence>
<feature type="domain" description="HTTM-like" evidence="6">
    <location>
        <begin position="16"/>
        <end position="286"/>
    </location>
</feature>
<feature type="transmembrane region" description="Helical" evidence="5">
    <location>
        <begin position="21"/>
        <end position="41"/>
    </location>
</feature>
<protein>
    <recommendedName>
        <fullName evidence="6">HTTM-like domain-containing protein</fullName>
    </recommendedName>
</protein>
<comment type="caution">
    <text evidence="7">The sequence shown here is derived from an EMBL/GenBank/DDBJ whole genome shotgun (WGS) entry which is preliminary data.</text>
</comment>
<keyword evidence="4 5" id="KW-0472">Membrane</keyword>
<dbReference type="PANTHER" id="PTHR39535">
    <property type="entry name" value="SPORULATION-DELAYING PROTEIN SDPB"/>
    <property type="match status" value="1"/>
</dbReference>
<dbReference type="InterPro" id="IPR011020">
    <property type="entry name" value="HTTM-like"/>
</dbReference>
<comment type="subcellular location">
    <subcellularLocation>
        <location evidence="1">Endomembrane system</location>
        <topology evidence="1">Multi-pass membrane protein</topology>
    </subcellularLocation>
</comment>
<reference evidence="7 8" key="1">
    <citation type="submission" date="2021-07" db="EMBL/GenBank/DDBJ databases">
        <title>Mesonia aestuariivivens sp. nov., isolated from a tidal flat.</title>
        <authorList>
            <person name="Kim Y.-O."/>
            <person name="Yoon J.-H."/>
        </authorList>
    </citation>
    <scope>NUCLEOTIDE SEQUENCE [LARGE SCALE GENOMIC DNA]</scope>
    <source>
        <strain evidence="7 8">JHPTF-M18</strain>
    </source>
</reference>
<evidence type="ECO:0000256" key="4">
    <source>
        <dbReference type="ARBA" id="ARBA00023136"/>
    </source>
</evidence>